<accession>A0ABS9H3V5</accession>
<proteinExistence type="inferred from homology"/>
<dbReference type="SUPFAM" id="SSF88659">
    <property type="entry name" value="Sigma3 and sigma4 domains of RNA polymerase sigma factors"/>
    <property type="match status" value="1"/>
</dbReference>
<comment type="caution">
    <text evidence="9">The sequence shown here is derived from an EMBL/GenBank/DDBJ whole genome shotgun (WGS) entry which is preliminary data.</text>
</comment>
<gene>
    <name evidence="9" type="ORF">L2716_12750</name>
</gene>
<dbReference type="Gene3D" id="1.10.10.10">
    <property type="entry name" value="Winged helix-like DNA-binding domain superfamily/Winged helix DNA-binding domain"/>
    <property type="match status" value="1"/>
</dbReference>
<dbReference type="InterPro" id="IPR039425">
    <property type="entry name" value="RNA_pol_sigma-70-like"/>
</dbReference>
<dbReference type="InterPro" id="IPR013324">
    <property type="entry name" value="RNA_pol_sigma_r3/r4-like"/>
</dbReference>
<comment type="similarity">
    <text evidence="1 6">Belongs to the sigma-70 factor family. ECF subfamily.</text>
</comment>
<dbReference type="PANTHER" id="PTHR43133:SF62">
    <property type="entry name" value="RNA POLYMERASE SIGMA FACTOR SIGZ"/>
    <property type="match status" value="1"/>
</dbReference>
<dbReference type="Pfam" id="PF08281">
    <property type="entry name" value="Sigma70_r4_2"/>
    <property type="match status" value="1"/>
</dbReference>
<dbReference type="Proteomes" id="UP001649381">
    <property type="component" value="Unassembled WGS sequence"/>
</dbReference>
<evidence type="ECO:0000256" key="3">
    <source>
        <dbReference type="ARBA" id="ARBA00023082"/>
    </source>
</evidence>
<keyword evidence="10" id="KW-1185">Reference proteome</keyword>
<dbReference type="InterPro" id="IPR013249">
    <property type="entry name" value="RNA_pol_sigma70_r4_t2"/>
</dbReference>
<reference evidence="9 10" key="1">
    <citation type="submission" date="2022-01" db="EMBL/GenBank/DDBJ databases">
        <title>Alkalihalobacillus sp. EGI L200015, a novel bacterium isolated from a salt lake sediment.</title>
        <authorList>
            <person name="Gao L."/>
            <person name="Fang B.-Z."/>
            <person name="Li W.-J."/>
        </authorList>
    </citation>
    <scope>NUCLEOTIDE SEQUENCE [LARGE SCALE GENOMIC DNA]</scope>
    <source>
        <strain evidence="9 10">KCTC 12718</strain>
    </source>
</reference>
<evidence type="ECO:0000256" key="6">
    <source>
        <dbReference type="RuleBase" id="RU000716"/>
    </source>
</evidence>
<dbReference type="NCBIfam" id="TIGR02937">
    <property type="entry name" value="sigma70-ECF"/>
    <property type="match status" value="1"/>
</dbReference>
<keyword evidence="3 6" id="KW-0731">Sigma factor</keyword>
<evidence type="ECO:0000256" key="5">
    <source>
        <dbReference type="ARBA" id="ARBA00023163"/>
    </source>
</evidence>
<dbReference type="PANTHER" id="PTHR43133">
    <property type="entry name" value="RNA POLYMERASE ECF-TYPE SIGMA FACTO"/>
    <property type="match status" value="1"/>
</dbReference>
<dbReference type="CDD" id="cd06171">
    <property type="entry name" value="Sigma70_r4"/>
    <property type="match status" value="1"/>
</dbReference>
<protein>
    <recommendedName>
        <fullName evidence="6">RNA polymerase sigma factor</fullName>
    </recommendedName>
</protein>
<evidence type="ECO:0000256" key="4">
    <source>
        <dbReference type="ARBA" id="ARBA00023125"/>
    </source>
</evidence>
<evidence type="ECO:0000256" key="2">
    <source>
        <dbReference type="ARBA" id="ARBA00023015"/>
    </source>
</evidence>
<dbReference type="InterPro" id="IPR036388">
    <property type="entry name" value="WH-like_DNA-bd_sf"/>
</dbReference>
<evidence type="ECO:0000313" key="9">
    <source>
        <dbReference type="EMBL" id="MCF6138599.1"/>
    </source>
</evidence>
<evidence type="ECO:0000259" key="7">
    <source>
        <dbReference type="Pfam" id="PF04542"/>
    </source>
</evidence>
<dbReference type="EMBL" id="JAKIJS010000001">
    <property type="protein sequence ID" value="MCF6138599.1"/>
    <property type="molecule type" value="Genomic_DNA"/>
</dbReference>
<keyword evidence="4 6" id="KW-0238">DNA-binding</keyword>
<feature type="domain" description="RNA polymerase sigma factor 70 region 4 type 2" evidence="8">
    <location>
        <begin position="120"/>
        <end position="172"/>
    </location>
</feature>
<evidence type="ECO:0000313" key="10">
    <source>
        <dbReference type="Proteomes" id="UP001649381"/>
    </source>
</evidence>
<sequence length="185" mass="22097">MSEQDIELYDRVQKQDKEALGLLYERYEKLLFSFAYRITKRRELSEEIVQEVFIKIWTKPGIYDRSKGKFSSWLLTVTRNTGIDQLRKKNENTYEIEDRDALQRDESSIEEQVEWKEDGRQLRKAMTYLADEQQEIVELFYFKGLSQQKISEKIKIPLGTVKGRLRLALKHLRKNLETAEQGRDL</sequence>
<dbReference type="Gene3D" id="1.10.1740.10">
    <property type="match status" value="1"/>
</dbReference>
<dbReference type="InterPro" id="IPR007627">
    <property type="entry name" value="RNA_pol_sigma70_r2"/>
</dbReference>
<dbReference type="Pfam" id="PF04542">
    <property type="entry name" value="Sigma70_r2"/>
    <property type="match status" value="1"/>
</dbReference>
<dbReference type="InterPro" id="IPR013325">
    <property type="entry name" value="RNA_pol_sigma_r2"/>
</dbReference>
<dbReference type="InterPro" id="IPR014284">
    <property type="entry name" value="RNA_pol_sigma-70_dom"/>
</dbReference>
<evidence type="ECO:0000256" key="1">
    <source>
        <dbReference type="ARBA" id="ARBA00010641"/>
    </source>
</evidence>
<keyword evidence="5 6" id="KW-0804">Transcription</keyword>
<keyword evidence="2 6" id="KW-0805">Transcription regulation</keyword>
<evidence type="ECO:0000259" key="8">
    <source>
        <dbReference type="Pfam" id="PF08281"/>
    </source>
</evidence>
<dbReference type="InterPro" id="IPR000838">
    <property type="entry name" value="RNA_pol_sigma70_ECF_CS"/>
</dbReference>
<feature type="domain" description="RNA polymerase sigma-70 region 2" evidence="7">
    <location>
        <begin position="23"/>
        <end position="90"/>
    </location>
</feature>
<dbReference type="PROSITE" id="PS01063">
    <property type="entry name" value="SIGMA70_ECF"/>
    <property type="match status" value="1"/>
</dbReference>
<organism evidence="9 10">
    <name type="scientific">Pseudalkalibacillus berkeleyi</name>
    <dbReference type="NCBI Taxonomy" id="1069813"/>
    <lineage>
        <taxon>Bacteria</taxon>
        <taxon>Bacillati</taxon>
        <taxon>Bacillota</taxon>
        <taxon>Bacilli</taxon>
        <taxon>Bacillales</taxon>
        <taxon>Fictibacillaceae</taxon>
        <taxon>Pseudalkalibacillus</taxon>
    </lineage>
</organism>
<dbReference type="SUPFAM" id="SSF88946">
    <property type="entry name" value="Sigma2 domain of RNA polymerase sigma factors"/>
    <property type="match status" value="1"/>
</dbReference>
<name>A0ABS9H3V5_9BACL</name>
<dbReference type="RefSeq" id="WP_236335778.1">
    <property type="nucleotide sequence ID" value="NZ_JAKIJS010000001.1"/>
</dbReference>